<accession>A0A9D1IR42</accession>
<proteinExistence type="inferred from homology"/>
<organism evidence="15 16">
    <name type="scientific">Candidatus Egerieicola faecale</name>
    <dbReference type="NCBI Taxonomy" id="2840774"/>
    <lineage>
        <taxon>Bacteria</taxon>
        <taxon>Bacillati</taxon>
        <taxon>Bacillota</taxon>
        <taxon>Clostridia</taxon>
        <taxon>Eubacteriales</taxon>
        <taxon>Oscillospiraceae</taxon>
        <taxon>Oscillospiraceae incertae sedis</taxon>
        <taxon>Candidatus Egerieicola</taxon>
    </lineage>
</organism>
<sequence>MKIKFNTGRYNPRVRIIALATAMALVFGLIAVRLVYFQIVRGEDLLATARENTSTTLTVQAARGDIVDRYGRKLATSISAYNVVFDYGYVDHDHLNQSIFNLISLFKKNGVSWNQPAPITRNEDGSYSFIQTSEDDEAAIETMTSVLELNVYATAENCVDKMLRDYNINYGIEHDENNNFWFSDTADQEVIAQMKQDLGLPDSASAADCVAAMQNSDDYAYYSDQDAFDIALVRYNMEAQEFSLVNQYTFASNISIDMVVQVSELSSTFPGVEIAQEQERTYTNNSLGSCFIGNIGPMYREDYEVLQNDPNYDYAMNDYIGKFGIESAYEEELRGQKGQVIVTQNSDGDVVSSVVDDEAETGHTVRLTIDIYFQQLVSQLLADHIASSPVSAAGYTPQAGAAVVIDNATGEILAAVSYPSYDLNTYNAEYSNLSNRELNPGQPLIDRCFVNTYRPGSTFKTVVATAGLETGQITRNSTINCTRVYRYYLNQGSSFAPTCLGYHGAINVIGALEVSCNIFFYELGRRLGIDTIDQYATYLGLGTYESASGSDNPNGLELSNGRSSTLTSPENTEAAGGTWYEGNVVQAAIGQMDTYVTPLQMCLQASTIANHGTRYASHLVKSIETYDGTVLEETQPEVISEFDMQDSTYEAVRDGMIAAATRTNIGLSSSELGYSVAVKTGTPQVDSGGVRTNNCAIAFTEGGPNISIAVMLEDGTNVNRLIRQIIDAYTQAQAQAQQETATHYPQELNDVLSQ</sequence>
<dbReference type="GO" id="GO:0071972">
    <property type="term" value="F:peptidoglycan L,D-transpeptidase activity"/>
    <property type="evidence" value="ECO:0007669"/>
    <property type="project" value="TreeGrafter"/>
</dbReference>
<evidence type="ECO:0000259" key="13">
    <source>
        <dbReference type="Pfam" id="PF00905"/>
    </source>
</evidence>
<protein>
    <submittedName>
        <fullName evidence="15">Uncharacterized protein</fullName>
    </submittedName>
</protein>
<dbReference type="Proteomes" id="UP000824082">
    <property type="component" value="Unassembled WGS sequence"/>
</dbReference>
<evidence type="ECO:0000256" key="2">
    <source>
        <dbReference type="ARBA" id="ARBA00004236"/>
    </source>
</evidence>
<keyword evidence="7" id="KW-0573">Peptidoglycan synthesis</keyword>
<dbReference type="GO" id="GO:0008658">
    <property type="term" value="F:penicillin binding"/>
    <property type="evidence" value="ECO:0007669"/>
    <property type="project" value="InterPro"/>
</dbReference>
<dbReference type="PANTHER" id="PTHR30627:SF2">
    <property type="entry name" value="PEPTIDOGLYCAN D,D-TRANSPEPTIDASE MRDA"/>
    <property type="match status" value="1"/>
</dbReference>
<dbReference type="InterPro" id="IPR005311">
    <property type="entry name" value="PBP_dimer"/>
</dbReference>
<evidence type="ECO:0000256" key="12">
    <source>
        <dbReference type="SAM" id="Phobius"/>
    </source>
</evidence>
<evidence type="ECO:0000256" key="9">
    <source>
        <dbReference type="ARBA" id="ARBA00023136"/>
    </source>
</evidence>
<feature type="compositionally biased region" description="Polar residues" evidence="11">
    <location>
        <begin position="560"/>
        <end position="571"/>
    </location>
</feature>
<dbReference type="InterPro" id="IPR012338">
    <property type="entry name" value="Beta-lactam/transpept-like"/>
</dbReference>
<dbReference type="GO" id="GO:0009252">
    <property type="term" value="P:peptidoglycan biosynthetic process"/>
    <property type="evidence" value="ECO:0007669"/>
    <property type="project" value="UniProtKB-KW"/>
</dbReference>
<dbReference type="EMBL" id="DVMX01000024">
    <property type="protein sequence ID" value="HIU41206.1"/>
    <property type="molecule type" value="Genomic_DNA"/>
</dbReference>
<dbReference type="GO" id="GO:0071555">
    <property type="term" value="P:cell wall organization"/>
    <property type="evidence" value="ECO:0007669"/>
    <property type="project" value="UniProtKB-KW"/>
</dbReference>
<keyword evidence="6" id="KW-0133">Cell shape</keyword>
<evidence type="ECO:0000256" key="11">
    <source>
        <dbReference type="SAM" id="MobiDB-lite"/>
    </source>
</evidence>
<evidence type="ECO:0000256" key="10">
    <source>
        <dbReference type="ARBA" id="ARBA00023316"/>
    </source>
</evidence>
<evidence type="ECO:0000313" key="15">
    <source>
        <dbReference type="EMBL" id="HIU41206.1"/>
    </source>
</evidence>
<evidence type="ECO:0000256" key="4">
    <source>
        <dbReference type="ARBA" id="ARBA00022475"/>
    </source>
</evidence>
<keyword evidence="10" id="KW-0961">Cell wall biogenesis/degradation</keyword>
<keyword evidence="8 12" id="KW-1133">Transmembrane helix</keyword>
<reference evidence="15" key="1">
    <citation type="submission" date="2020-10" db="EMBL/GenBank/DDBJ databases">
        <authorList>
            <person name="Gilroy R."/>
        </authorList>
    </citation>
    <scope>NUCLEOTIDE SEQUENCE</scope>
    <source>
        <strain evidence="15">4509</strain>
    </source>
</reference>
<dbReference type="Pfam" id="PF03717">
    <property type="entry name" value="PBP_dimer"/>
    <property type="match status" value="1"/>
</dbReference>
<keyword evidence="5 12" id="KW-0812">Transmembrane</keyword>
<dbReference type="Pfam" id="PF00905">
    <property type="entry name" value="Transpeptidase"/>
    <property type="match status" value="1"/>
</dbReference>
<evidence type="ECO:0000256" key="6">
    <source>
        <dbReference type="ARBA" id="ARBA00022960"/>
    </source>
</evidence>
<evidence type="ECO:0000313" key="16">
    <source>
        <dbReference type="Proteomes" id="UP000824082"/>
    </source>
</evidence>
<dbReference type="SUPFAM" id="SSF56601">
    <property type="entry name" value="beta-lactamase/transpeptidase-like"/>
    <property type="match status" value="1"/>
</dbReference>
<comment type="caution">
    <text evidence="15">The sequence shown here is derived from an EMBL/GenBank/DDBJ whole genome shotgun (WGS) entry which is preliminary data.</text>
</comment>
<dbReference type="GO" id="GO:0005886">
    <property type="term" value="C:plasma membrane"/>
    <property type="evidence" value="ECO:0007669"/>
    <property type="project" value="UniProtKB-SubCell"/>
</dbReference>
<feature type="transmembrane region" description="Helical" evidence="12">
    <location>
        <begin position="16"/>
        <end position="36"/>
    </location>
</feature>
<gene>
    <name evidence="15" type="ORF">IAD19_01480</name>
</gene>
<dbReference type="InterPro" id="IPR001460">
    <property type="entry name" value="PCN-bd_Tpept"/>
</dbReference>
<dbReference type="SUPFAM" id="SSF56519">
    <property type="entry name" value="Penicillin binding protein dimerisation domain"/>
    <property type="match status" value="1"/>
</dbReference>
<dbReference type="Gene3D" id="1.10.10.1230">
    <property type="entry name" value="Penicillin-binding protein, N-terminal non-catalytic domain, head sub-domain"/>
    <property type="match status" value="1"/>
</dbReference>
<feature type="domain" description="Penicillin-binding protein transpeptidase" evidence="13">
    <location>
        <begin position="400"/>
        <end position="716"/>
    </location>
</feature>
<dbReference type="Gene3D" id="3.40.710.10">
    <property type="entry name" value="DD-peptidase/beta-lactamase superfamily"/>
    <property type="match status" value="1"/>
</dbReference>
<evidence type="ECO:0000256" key="1">
    <source>
        <dbReference type="ARBA" id="ARBA00004167"/>
    </source>
</evidence>
<dbReference type="AlphaFoldDB" id="A0A9D1IR42"/>
<feature type="domain" description="Penicillin-binding protein dimerisation" evidence="14">
    <location>
        <begin position="59"/>
        <end position="353"/>
    </location>
</feature>
<keyword evidence="9 12" id="KW-0472">Membrane</keyword>
<dbReference type="PANTHER" id="PTHR30627">
    <property type="entry name" value="PEPTIDOGLYCAN D,D-TRANSPEPTIDASE"/>
    <property type="match status" value="1"/>
</dbReference>
<dbReference type="GO" id="GO:0008360">
    <property type="term" value="P:regulation of cell shape"/>
    <property type="evidence" value="ECO:0007669"/>
    <property type="project" value="UniProtKB-KW"/>
</dbReference>
<name>A0A9D1IR42_9FIRM</name>
<feature type="region of interest" description="Disordered" evidence="11">
    <location>
        <begin position="547"/>
        <end position="575"/>
    </location>
</feature>
<evidence type="ECO:0000256" key="7">
    <source>
        <dbReference type="ARBA" id="ARBA00022984"/>
    </source>
</evidence>
<comment type="subcellular location">
    <subcellularLocation>
        <location evidence="2">Cell membrane</location>
    </subcellularLocation>
    <subcellularLocation>
        <location evidence="1">Membrane</location>
        <topology evidence="1">Single-pass membrane protein</topology>
    </subcellularLocation>
</comment>
<evidence type="ECO:0000256" key="3">
    <source>
        <dbReference type="ARBA" id="ARBA00007171"/>
    </source>
</evidence>
<evidence type="ECO:0000256" key="8">
    <source>
        <dbReference type="ARBA" id="ARBA00022989"/>
    </source>
</evidence>
<comment type="similarity">
    <text evidence="3">Belongs to the transpeptidase family.</text>
</comment>
<evidence type="ECO:0000256" key="5">
    <source>
        <dbReference type="ARBA" id="ARBA00022692"/>
    </source>
</evidence>
<reference evidence="15" key="2">
    <citation type="journal article" date="2021" name="PeerJ">
        <title>Extensive microbial diversity within the chicken gut microbiome revealed by metagenomics and culture.</title>
        <authorList>
            <person name="Gilroy R."/>
            <person name="Ravi A."/>
            <person name="Getino M."/>
            <person name="Pursley I."/>
            <person name="Horton D.L."/>
            <person name="Alikhan N.F."/>
            <person name="Baker D."/>
            <person name="Gharbi K."/>
            <person name="Hall N."/>
            <person name="Watson M."/>
            <person name="Adriaenssens E.M."/>
            <person name="Foster-Nyarko E."/>
            <person name="Jarju S."/>
            <person name="Secka A."/>
            <person name="Antonio M."/>
            <person name="Oren A."/>
            <person name="Chaudhuri R.R."/>
            <person name="La Ragione R."/>
            <person name="Hildebrand F."/>
            <person name="Pallen M.J."/>
        </authorList>
    </citation>
    <scope>NUCLEOTIDE SEQUENCE</scope>
    <source>
        <strain evidence="15">4509</strain>
    </source>
</reference>
<evidence type="ECO:0000259" key="14">
    <source>
        <dbReference type="Pfam" id="PF03717"/>
    </source>
</evidence>
<dbReference type="InterPro" id="IPR050515">
    <property type="entry name" value="Beta-lactam/transpept"/>
</dbReference>
<dbReference type="Gene3D" id="3.90.1310.10">
    <property type="entry name" value="Penicillin-binding protein 2a (Domain 2)"/>
    <property type="match status" value="1"/>
</dbReference>
<keyword evidence="4" id="KW-1003">Cell membrane</keyword>
<dbReference type="InterPro" id="IPR036138">
    <property type="entry name" value="PBP_dimer_sf"/>
</dbReference>